<evidence type="ECO:0000256" key="2">
    <source>
        <dbReference type="SAM" id="SignalP"/>
    </source>
</evidence>
<evidence type="ECO:0000313" key="4">
    <source>
        <dbReference type="EMBL" id="RCN30729.1"/>
    </source>
</evidence>
<dbReference type="EMBL" id="JOJR01001481">
    <property type="protein sequence ID" value="RCN30729.1"/>
    <property type="molecule type" value="Genomic_DNA"/>
</dbReference>
<dbReference type="InterPro" id="IPR014044">
    <property type="entry name" value="CAP_dom"/>
</dbReference>
<feature type="region of interest" description="Disordered" evidence="1">
    <location>
        <begin position="26"/>
        <end position="106"/>
    </location>
</feature>
<dbReference type="AlphaFoldDB" id="A0A368FIB4"/>
<protein>
    <submittedName>
        <fullName evidence="4">SCP-like protein</fullName>
    </submittedName>
</protein>
<dbReference type="PANTHER" id="PTHR10334">
    <property type="entry name" value="CYSTEINE-RICH SECRETORY PROTEIN-RELATED"/>
    <property type="match status" value="1"/>
</dbReference>
<reference evidence="4 5" key="1">
    <citation type="submission" date="2014-10" db="EMBL/GenBank/DDBJ databases">
        <title>Draft genome of the hookworm Ancylostoma caninum.</title>
        <authorList>
            <person name="Mitreva M."/>
        </authorList>
    </citation>
    <scope>NUCLEOTIDE SEQUENCE [LARGE SCALE GENOMIC DNA]</scope>
    <source>
        <strain evidence="4 5">Baltimore</strain>
    </source>
</reference>
<feature type="compositionally biased region" description="Low complexity" evidence="1">
    <location>
        <begin position="74"/>
        <end position="87"/>
    </location>
</feature>
<dbReference type="Gene3D" id="3.40.33.10">
    <property type="entry name" value="CAP"/>
    <property type="match status" value="1"/>
</dbReference>
<dbReference type="CDD" id="cd05380">
    <property type="entry name" value="CAP_euk"/>
    <property type="match status" value="1"/>
</dbReference>
<dbReference type="PRINTS" id="PR00837">
    <property type="entry name" value="V5TPXLIKE"/>
</dbReference>
<proteinExistence type="predicted"/>
<evidence type="ECO:0000256" key="1">
    <source>
        <dbReference type="SAM" id="MobiDB-lite"/>
    </source>
</evidence>
<name>A0A368FIB4_ANCCA</name>
<evidence type="ECO:0000259" key="3">
    <source>
        <dbReference type="SMART" id="SM00198"/>
    </source>
</evidence>
<organism evidence="4 5">
    <name type="scientific">Ancylostoma caninum</name>
    <name type="common">Dog hookworm</name>
    <dbReference type="NCBI Taxonomy" id="29170"/>
    <lineage>
        <taxon>Eukaryota</taxon>
        <taxon>Metazoa</taxon>
        <taxon>Ecdysozoa</taxon>
        <taxon>Nematoda</taxon>
        <taxon>Chromadorea</taxon>
        <taxon>Rhabditida</taxon>
        <taxon>Rhabditina</taxon>
        <taxon>Rhabditomorpha</taxon>
        <taxon>Strongyloidea</taxon>
        <taxon>Ancylostomatidae</taxon>
        <taxon>Ancylostomatinae</taxon>
        <taxon>Ancylostoma</taxon>
    </lineage>
</organism>
<dbReference type="Proteomes" id="UP000252519">
    <property type="component" value="Unassembled WGS sequence"/>
</dbReference>
<evidence type="ECO:0000313" key="5">
    <source>
        <dbReference type="Proteomes" id="UP000252519"/>
    </source>
</evidence>
<dbReference type="SMART" id="SM00198">
    <property type="entry name" value="SCP"/>
    <property type="match status" value="1"/>
</dbReference>
<feature type="domain" description="SCP" evidence="3">
    <location>
        <begin position="106"/>
        <end position="264"/>
    </location>
</feature>
<sequence length="290" mass="31150">MVAALTFFAIVFGLFGECSAMAVNPGNPNQGGEPQGPNEPYGPGYGPDGAPLEPYGPDGGQQGGGAPQGGGAQQGTTGSTQTSTTAPPTRPPWPKPNCGNPRLNNGLRNVFLGMHNNLRSSLAKGQTQTSRNWGIAPPAALMYRMKYSCDAESYAQQYVSSCKAGGLASHTHPGYKVNRHVLHTIHTDQSGAAQNAIATWWSELARFGMRSNMMFYASDIRDGKVIRWSKMAWWNNIHLGCAVQKCRNFYYTACMYKPGGNNINQHVYKVGAVCSGCPAGQCDGHALCRW</sequence>
<accession>A0A368FIB4</accession>
<feature type="chain" id="PRO_5016588688" evidence="2">
    <location>
        <begin position="21"/>
        <end position="290"/>
    </location>
</feature>
<feature type="signal peptide" evidence="2">
    <location>
        <begin position="1"/>
        <end position="20"/>
    </location>
</feature>
<gene>
    <name evidence="4" type="ORF">ANCCAN_23502</name>
</gene>
<keyword evidence="5" id="KW-1185">Reference proteome</keyword>
<feature type="compositionally biased region" description="Gly residues" evidence="1">
    <location>
        <begin position="57"/>
        <end position="73"/>
    </location>
</feature>
<feature type="compositionally biased region" description="Low complexity" evidence="1">
    <location>
        <begin position="26"/>
        <end position="42"/>
    </location>
</feature>
<comment type="caution">
    <text evidence="4">The sequence shown here is derived from an EMBL/GenBank/DDBJ whole genome shotgun (WGS) entry which is preliminary data.</text>
</comment>
<keyword evidence="2" id="KW-0732">Signal</keyword>
<dbReference type="InterPro" id="IPR035940">
    <property type="entry name" value="CAP_sf"/>
</dbReference>
<dbReference type="Pfam" id="PF00188">
    <property type="entry name" value="CAP"/>
    <property type="match status" value="1"/>
</dbReference>
<dbReference type="OrthoDB" id="337038at2759"/>
<dbReference type="STRING" id="29170.A0A368FIB4"/>
<dbReference type="InterPro" id="IPR001283">
    <property type="entry name" value="CRISP-related"/>
</dbReference>
<dbReference type="SUPFAM" id="SSF55797">
    <property type="entry name" value="PR-1-like"/>
    <property type="match status" value="1"/>
</dbReference>